<dbReference type="Proteomes" id="UP000256304">
    <property type="component" value="Unassembled WGS sequence"/>
</dbReference>
<organism evidence="1 2">
    <name type="scientific">Paenibacillus taihuensis</name>
    <dbReference type="NCBI Taxonomy" id="1156355"/>
    <lineage>
        <taxon>Bacteria</taxon>
        <taxon>Bacillati</taxon>
        <taxon>Bacillota</taxon>
        <taxon>Bacilli</taxon>
        <taxon>Bacillales</taxon>
        <taxon>Paenibacillaceae</taxon>
        <taxon>Paenibacillus</taxon>
    </lineage>
</organism>
<evidence type="ECO:0008006" key="3">
    <source>
        <dbReference type="Google" id="ProtNLM"/>
    </source>
</evidence>
<evidence type="ECO:0000313" key="2">
    <source>
        <dbReference type="Proteomes" id="UP000256304"/>
    </source>
</evidence>
<sequence>MSIELSVAHCPGCGNVFQKNLRNMCSACSAAEDMELNLLEQTLRRNRLMTNEQLSNATAINVSRIHTLIRRGKLKLYDYPNLADACDLCESPVRQGKLCVKCMNRLKGDIEKDREQMSQKKEHVFLSKFRR</sequence>
<reference evidence="1 2" key="1">
    <citation type="submission" date="2018-08" db="EMBL/GenBank/DDBJ databases">
        <title>Genomic Encyclopedia of Type Strains, Phase III (KMG-III): the genomes of soil and plant-associated and newly described type strains.</title>
        <authorList>
            <person name="Whitman W."/>
        </authorList>
    </citation>
    <scope>NUCLEOTIDE SEQUENCE [LARGE SCALE GENOMIC DNA]</scope>
    <source>
        <strain evidence="1 2">CGMCC 1.10966</strain>
    </source>
</reference>
<accession>A0A3D9Q6B1</accession>
<comment type="caution">
    <text evidence="1">The sequence shown here is derived from an EMBL/GenBank/DDBJ whole genome shotgun (WGS) entry which is preliminary data.</text>
</comment>
<dbReference type="AlphaFoldDB" id="A0A3D9Q6B1"/>
<gene>
    <name evidence="1" type="ORF">A8990_16713</name>
</gene>
<dbReference type="EMBL" id="QTTN01000067">
    <property type="protein sequence ID" value="REE55467.1"/>
    <property type="molecule type" value="Genomic_DNA"/>
</dbReference>
<protein>
    <recommendedName>
        <fullName evidence="3">Flagellar operon protein (TIGR03826 family)</fullName>
    </recommendedName>
</protein>
<proteinExistence type="predicted"/>
<keyword evidence="2" id="KW-1185">Reference proteome</keyword>
<name>A0A3D9Q6B1_9BACL</name>
<evidence type="ECO:0000313" key="1">
    <source>
        <dbReference type="EMBL" id="REE55467.1"/>
    </source>
</evidence>